<proteinExistence type="predicted"/>
<name>A0A1B2M1Y1_9GAMM</name>
<evidence type="ECO:0000313" key="1">
    <source>
        <dbReference type="EMBL" id="AOA59207.1"/>
    </source>
</evidence>
<dbReference type="Proteomes" id="UP000093391">
    <property type="component" value="Chromosome"/>
</dbReference>
<reference evidence="1 2" key="1">
    <citation type="submission" date="2016-08" db="EMBL/GenBank/DDBJ databases">
        <authorList>
            <person name="Seilhamer J.J."/>
        </authorList>
    </citation>
    <scope>NUCLEOTIDE SEQUENCE [LARGE SCALE GENOMIC DNA]</scope>
    <source>
        <strain evidence="1 2">BRTC-1</strain>
    </source>
</reference>
<protein>
    <submittedName>
        <fullName evidence="1">Uncharacterized protein</fullName>
    </submittedName>
</protein>
<dbReference type="KEGG" id="ala:BFG52_13140"/>
<organism evidence="1 2">
    <name type="scientific">Acinetobacter larvae</name>
    <dbReference type="NCBI Taxonomy" id="1789224"/>
    <lineage>
        <taxon>Bacteria</taxon>
        <taxon>Pseudomonadati</taxon>
        <taxon>Pseudomonadota</taxon>
        <taxon>Gammaproteobacteria</taxon>
        <taxon>Moraxellales</taxon>
        <taxon>Moraxellaceae</taxon>
        <taxon>Acinetobacter</taxon>
    </lineage>
</organism>
<dbReference type="RefSeq" id="WP_067557106.1">
    <property type="nucleotide sequence ID" value="NZ_CP016895.1"/>
</dbReference>
<accession>A0A1B2M1Y1</accession>
<keyword evidence="2" id="KW-1185">Reference proteome</keyword>
<evidence type="ECO:0000313" key="2">
    <source>
        <dbReference type="Proteomes" id="UP000093391"/>
    </source>
</evidence>
<gene>
    <name evidence="1" type="ORF">BFG52_13140</name>
</gene>
<dbReference type="EMBL" id="CP016895">
    <property type="protein sequence ID" value="AOA59207.1"/>
    <property type="molecule type" value="Genomic_DNA"/>
</dbReference>
<sequence>MLNSLKHIFNLKKVKWLSNFNESENEINFSFKSQASFKYLESDKFSIDDAKGKCLSFITSTPTNLSFIIIYFNGSEKLSLQGFYSHKIQELIIPIDATHFKLCLRVVPSENININYFKFTNKINIEKDYLNLFSFKAQFNECKPSIKQVKIIIETLFCDTEKNEITLDKYLSFLEAQLFIYSQNQYNIENIYWVVHISSDKQKYINKINIFKKKYSIKNIYINIYNHLKSYQSNENSIDKRVKPNLFYPNYNRLFENFLKKLPRNFHLKNYIIRIGLDDDDFLSNDHYLKIFNTVKKYISNIKSNSETYIGFPECNLVYYKFDGKILLKKQILRRIMTGNRFVISYNKIPQTSPFSLTEDFTKQSSENYIIESSENPTFFYNRHGNNLSNNSKDHHTHTNISEIDFNNHQELLNYIISK</sequence>
<dbReference type="AlphaFoldDB" id="A0A1B2M1Y1"/>